<dbReference type="SMART" id="SM00382">
    <property type="entry name" value="AAA"/>
    <property type="match status" value="2"/>
</dbReference>
<feature type="transmembrane region" description="Helical" evidence="13">
    <location>
        <begin position="115"/>
        <end position="135"/>
    </location>
</feature>
<evidence type="ECO:0000256" key="6">
    <source>
        <dbReference type="ARBA" id="ARBA00022737"/>
    </source>
</evidence>
<dbReference type="Gene3D" id="3.40.50.300">
    <property type="entry name" value="P-loop containing nucleotide triphosphate hydrolases"/>
    <property type="match status" value="2"/>
</dbReference>
<dbReference type="InterPro" id="IPR056228">
    <property type="entry name" value="ABCC10-like_N"/>
</dbReference>
<evidence type="ECO:0000256" key="2">
    <source>
        <dbReference type="ARBA" id="ARBA00009726"/>
    </source>
</evidence>
<dbReference type="SUPFAM" id="SSF52540">
    <property type="entry name" value="P-loop containing nucleoside triphosphate hydrolases"/>
    <property type="match status" value="2"/>
</dbReference>
<dbReference type="InterPro" id="IPR011527">
    <property type="entry name" value="ABC1_TM_dom"/>
</dbReference>
<dbReference type="InterPro" id="IPR050173">
    <property type="entry name" value="ABC_transporter_C-like"/>
</dbReference>
<gene>
    <name evidence="16" type="ORF">PVL29_021569</name>
</gene>
<evidence type="ECO:0000259" key="15">
    <source>
        <dbReference type="PROSITE" id="PS50929"/>
    </source>
</evidence>
<dbReference type="EMBL" id="JARBHA010000016">
    <property type="protein sequence ID" value="KAJ9679678.1"/>
    <property type="molecule type" value="Genomic_DNA"/>
</dbReference>
<comment type="caution">
    <text evidence="16">The sequence shown here is derived from an EMBL/GenBank/DDBJ whole genome shotgun (WGS) entry which is preliminary data.</text>
</comment>
<dbReference type="PROSITE" id="PS50893">
    <property type="entry name" value="ABC_TRANSPORTER_2"/>
    <property type="match status" value="2"/>
</dbReference>
<dbReference type="Gene3D" id="1.20.1560.10">
    <property type="entry name" value="ABC transporter type 1, transmembrane domain"/>
    <property type="match status" value="2"/>
</dbReference>
<organism evidence="16 17">
    <name type="scientific">Vitis rotundifolia</name>
    <name type="common">Muscadine grape</name>
    <dbReference type="NCBI Taxonomy" id="103349"/>
    <lineage>
        <taxon>Eukaryota</taxon>
        <taxon>Viridiplantae</taxon>
        <taxon>Streptophyta</taxon>
        <taxon>Embryophyta</taxon>
        <taxon>Tracheophyta</taxon>
        <taxon>Spermatophyta</taxon>
        <taxon>Magnoliopsida</taxon>
        <taxon>eudicotyledons</taxon>
        <taxon>Gunneridae</taxon>
        <taxon>Pentapetalae</taxon>
        <taxon>rosids</taxon>
        <taxon>Vitales</taxon>
        <taxon>Vitaceae</taxon>
        <taxon>Viteae</taxon>
        <taxon>Vitis</taxon>
    </lineage>
</organism>
<comment type="similarity">
    <text evidence="2">Belongs to the ABC transporter superfamily. ABCC family. Conjugate transporter (TC 3.A.1.208) subfamily.</text>
</comment>
<dbReference type="InterPro" id="IPR027417">
    <property type="entry name" value="P-loop_NTPase"/>
</dbReference>
<evidence type="ECO:0000313" key="16">
    <source>
        <dbReference type="EMBL" id="KAJ9679678.1"/>
    </source>
</evidence>
<dbReference type="PROSITE" id="PS50929">
    <property type="entry name" value="ABC_TM1F"/>
    <property type="match status" value="2"/>
</dbReference>
<feature type="domain" description="ABC transporter" evidence="14">
    <location>
        <begin position="1239"/>
        <end position="1497"/>
    </location>
</feature>
<feature type="transmembrane region" description="Helical" evidence="13">
    <location>
        <begin position="534"/>
        <end position="554"/>
    </location>
</feature>
<keyword evidence="6" id="KW-0677">Repeat</keyword>
<keyword evidence="4" id="KW-0813">Transport</keyword>
<keyword evidence="5 13" id="KW-0812">Transmembrane</keyword>
<dbReference type="FunFam" id="1.20.1560.10:FF:000002">
    <property type="entry name" value="ABC transporter C family member 5"/>
    <property type="match status" value="1"/>
</dbReference>
<evidence type="ECO:0000313" key="17">
    <source>
        <dbReference type="Proteomes" id="UP001168098"/>
    </source>
</evidence>
<feature type="domain" description="ABC transmembrane type-1" evidence="15">
    <location>
        <begin position="920"/>
        <end position="1200"/>
    </location>
</feature>
<evidence type="ECO:0000256" key="11">
    <source>
        <dbReference type="ARBA" id="ARBA00023136"/>
    </source>
</evidence>
<evidence type="ECO:0000256" key="1">
    <source>
        <dbReference type="ARBA" id="ARBA00004141"/>
    </source>
</evidence>
<dbReference type="GO" id="GO:0005524">
    <property type="term" value="F:ATP binding"/>
    <property type="evidence" value="ECO:0007669"/>
    <property type="project" value="UniProtKB-KW"/>
</dbReference>
<feature type="domain" description="ABC transmembrane type-1" evidence="15">
    <location>
        <begin position="313"/>
        <end position="593"/>
    </location>
</feature>
<accession>A0AA38Z045</accession>
<keyword evidence="8" id="KW-0067">ATP-binding</keyword>
<dbReference type="FunFam" id="3.40.50.300:FF:000169">
    <property type="entry name" value="ABC transporter C family member 3"/>
    <property type="match status" value="1"/>
</dbReference>
<dbReference type="FunFam" id="1.20.1560.10:FF:000003">
    <property type="entry name" value="ABC transporter C family member 10"/>
    <property type="match status" value="1"/>
</dbReference>
<dbReference type="Pfam" id="PF00664">
    <property type="entry name" value="ABC_membrane"/>
    <property type="match status" value="2"/>
</dbReference>
<keyword evidence="11 13" id="KW-0472">Membrane</keyword>
<evidence type="ECO:0000256" key="9">
    <source>
        <dbReference type="ARBA" id="ARBA00022967"/>
    </source>
</evidence>
<evidence type="ECO:0000256" key="7">
    <source>
        <dbReference type="ARBA" id="ARBA00022741"/>
    </source>
</evidence>
<dbReference type="SUPFAM" id="SSF90123">
    <property type="entry name" value="ABC transporter transmembrane region"/>
    <property type="match status" value="2"/>
</dbReference>
<evidence type="ECO:0000256" key="3">
    <source>
        <dbReference type="ARBA" id="ARBA00012191"/>
    </source>
</evidence>
<dbReference type="PANTHER" id="PTHR24223">
    <property type="entry name" value="ATP-BINDING CASSETTE SUB-FAMILY C"/>
    <property type="match status" value="1"/>
</dbReference>
<dbReference type="InterPro" id="IPR044726">
    <property type="entry name" value="ABCC_6TM_D2"/>
</dbReference>
<keyword evidence="10 13" id="KW-1133">Transmembrane helix</keyword>
<evidence type="ECO:0000259" key="14">
    <source>
        <dbReference type="PROSITE" id="PS50893"/>
    </source>
</evidence>
<protein>
    <recommendedName>
        <fullName evidence="3">ABC-type xenobiotic transporter</fullName>
        <ecNumber evidence="3">7.6.2.2</ecNumber>
    </recommendedName>
</protein>
<proteinExistence type="inferred from homology"/>
<feature type="transmembrane region" description="Helical" evidence="13">
    <location>
        <begin position="435"/>
        <end position="468"/>
    </location>
</feature>
<dbReference type="PANTHER" id="PTHR24223:SF369">
    <property type="entry name" value="ABC TRANSPORTER C FAMILY MEMBER 10"/>
    <property type="match status" value="1"/>
</dbReference>
<dbReference type="CDD" id="cd18580">
    <property type="entry name" value="ABC_6TM_ABCC_D2"/>
    <property type="match status" value="1"/>
</dbReference>
<evidence type="ECO:0000256" key="10">
    <source>
        <dbReference type="ARBA" id="ARBA00022989"/>
    </source>
</evidence>
<dbReference type="GO" id="GO:0016020">
    <property type="term" value="C:membrane"/>
    <property type="evidence" value="ECO:0007669"/>
    <property type="project" value="UniProtKB-SubCell"/>
</dbReference>
<evidence type="ECO:0000256" key="12">
    <source>
        <dbReference type="ARBA" id="ARBA00034018"/>
    </source>
</evidence>
<keyword evidence="17" id="KW-1185">Reference proteome</keyword>
<feature type="transmembrane region" description="Helical" evidence="13">
    <location>
        <begin position="77"/>
        <end position="100"/>
    </location>
</feature>
<feature type="transmembrane region" description="Helical" evidence="13">
    <location>
        <begin position="147"/>
        <end position="169"/>
    </location>
</feature>
<keyword evidence="7" id="KW-0547">Nucleotide-binding</keyword>
<dbReference type="GO" id="GO:0016887">
    <property type="term" value="F:ATP hydrolysis activity"/>
    <property type="evidence" value="ECO:0007669"/>
    <property type="project" value="InterPro"/>
</dbReference>
<dbReference type="Proteomes" id="UP001168098">
    <property type="component" value="Unassembled WGS sequence"/>
</dbReference>
<dbReference type="InterPro" id="IPR017871">
    <property type="entry name" value="ABC_transporter-like_CS"/>
</dbReference>
<comment type="subcellular location">
    <subcellularLocation>
        <location evidence="1">Membrane</location>
        <topology evidence="1">Multi-pass membrane protein</topology>
    </subcellularLocation>
</comment>
<feature type="transmembrane region" description="Helical" evidence="13">
    <location>
        <begin position="959"/>
        <end position="979"/>
    </location>
</feature>
<dbReference type="PROSITE" id="PS00211">
    <property type="entry name" value="ABC_TRANSPORTER_1"/>
    <property type="match status" value="1"/>
</dbReference>
<evidence type="ECO:0000256" key="8">
    <source>
        <dbReference type="ARBA" id="ARBA00022840"/>
    </source>
</evidence>
<dbReference type="CDD" id="cd03250">
    <property type="entry name" value="ABCC_MRP_domain1"/>
    <property type="match status" value="1"/>
</dbReference>
<evidence type="ECO:0000256" key="4">
    <source>
        <dbReference type="ARBA" id="ARBA00022448"/>
    </source>
</evidence>
<evidence type="ECO:0000256" key="13">
    <source>
        <dbReference type="SAM" id="Phobius"/>
    </source>
</evidence>
<evidence type="ECO:0000256" key="5">
    <source>
        <dbReference type="ARBA" id="ARBA00022692"/>
    </source>
</evidence>
<feature type="transmembrane region" description="Helical" evidence="13">
    <location>
        <begin position="920"/>
        <end position="939"/>
    </location>
</feature>
<reference evidence="16 17" key="1">
    <citation type="journal article" date="2023" name="BMC Biotechnol.">
        <title>Vitis rotundifolia cv Carlos genome sequencing.</title>
        <authorList>
            <person name="Huff M."/>
            <person name="Hulse-Kemp A."/>
            <person name="Scheffler B."/>
            <person name="Youngblood R."/>
            <person name="Simpson S."/>
            <person name="Babiker E."/>
            <person name="Staton M."/>
        </authorList>
    </citation>
    <scope>NUCLEOTIDE SEQUENCE [LARGE SCALE GENOMIC DNA]</scope>
    <source>
        <tissue evidence="16">Leaf</tissue>
    </source>
</reference>
<dbReference type="Pfam" id="PF24358">
    <property type="entry name" value="ABCC10_N"/>
    <property type="match status" value="1"/>
</dbReference>
<sequence length="1538" mass="171984">MGDIWTLFCGESNCSDTGRRPSSFSFAVFANPSSCINHAFLVCFDILLLAMFVSNMIQKALSKRVRIPPRFQGFSPLQIISAVFNGCLGSAYLSLGIWILEEKLRKTHSALPLHWWILLLFHGFTWLILALIVSLQGKHLSKAPFRVLSIFAFLLAGTICVLSLFPAIVNKEVSLKTTMDVLSFPGASLLLACVFKDYNDDESEEIVHGSGLYTPLKEETTGNSEADSGSFATPFATAGFFSRMFFWWLNPLMRKGTEKILEEEDMPKLREVDQAKNCYLQFLEQLHKQKQNQTLSHASILRTIILCHWKEIFISGFFALLKTLSLLTGPLLLKAFVQVAEDKKEFTFEGCVLALSLFFGKIIESLSERQWYFRSRITGMRVRSTLTAAIYKKQLRLSNAAKMVHSPGEITNYVTVDAYRIGEFPFWFHQTWTTILQLCVALVILFQAVGFATVAAMVVIVLTVLCNVPLAKLQHKLQTKFMAAQAQRVKASSEALVNMKVLKLYAWETHFENVIEALRNVELKCLSRVQLLKAYYSFVFYASPILISGATFGACYFLGVPLYASNVFTFIATLRLVQDPVRFIPDVIGVVIQAKIAFSRIVQFLEAPELHSGNVQKKNSMEIVDHSILINSANFSWDESLSELTLRSINLEVRPGEKVAICGEVGSGKSTLLAAILGEVPNTQGTIQVRGKIAYVSQTAWIQTGTIQENILFGSEMDTQRYHEALERSSLVKDLEMFPHGELTEIGERGVNLSGGQKQRIQLARALYQDADIYLLDDPFSAVDAHTAMNLLNEYVMRALSGKTVLLVTHQVDFLPAFGSVLLMSDGKILHAAPYHQLLTSSQEFQDFVNAHQQTAGSERLTEVALPRRCETSTGEIKRTHIEREFNASGQDQLIKQEEREIGNPGFKPYMLYLNQNKQFWLFPIGVLCNIVFAVGLSLQNVWMATNVENRNVSTLQLIVVYLSIGCTSTVFLLCRTLLMVSLGLQSSKSLLAQLLNSFFRAPMSFYDSTPLGRMISRVSSDLNIIDLDLLFGLVYTVSSTAAVCVILGVLAAVTWQVLLVSIPTIYLAMRLQKYYYASAKEMMRINGTTKSLVANHLAESVAGAMVIRAFEQEDRFFAKILHLIDTNASPFFHAFAANEWLIQWLVTLSATILSSSALCMVLLPKGTCSPGFIGMALSYGLSLNLSLVNSTRNICTLENYIISVERLNQYMHIPSEAPEVIHTNRPPPNWPDVGKVEIRKLQIRYRPNLPLVLRGINCTFEGGHKIGIVGRTGSGKTTLISALFRLVEPAGGRIIVDGLDISMIGLHDLRSRFGIIPQDPTLFNGTVRYNLDPLSQHSEQEIWEVLAKCQLQETVQDKEEGLDSMGKISTFKHIKCVVVILGNDYEQPIISVVEDGSNWSMGQRQLFCLGRALLRRSRILVLDEATASIDNATDLILQKTIRTEFANCTVITVAHRIPTVMDCTMVLAISDGKLVEYDKPADLMKKEGSLFGQLVKEYCLIKSRPGKKIWNFVVSCIIFFQNVMRTKGNKGKKGTEY</sequence>
<dbReference type="InterPro" id="IPR003439">
    <property type="entry name" value="ABC_transporter-like_ATP-bd"/>
</dbReference>
<dbReference type="FunFam" id="3.40.50.300:FF:000923">
    <property type="entry name" value="ABC transporter C family member 10"/>
    <property type="match status" value="1"/>
</dbReference>
<dbReference type="GO" id="GO:0008559">
    <property type="term" value="F:ABC-type xenobiotic transporter activity"/>
    <property type="evidence" value="ECO:0007669"/>
    <property type="project" value="UniProtKB-EC"/>
</dbReference>
<dbReference type="InterPro" id="IPR036640">
    <property type="entry name" value="ABC1_TM_sf"/>
</dbReference>
<comment type="catalytic activity">
    <reaction evidence="12">
        <text>ATP + H2O + xenobioticSide 1 = ADP + phosphate + xenobioticSide 2.</text>
        <dbReference type="EC" id="7.6.2.2"/>
    </reaction>
</comment>
<feature type="transmembrane region" description="Helical" evidence="13">
    <location>
        <begin position="1142"/>
        <end position="1164"/>
    </location>
</feature>
<feature type="domain" description="ABC transporter" evidence="14">
    <location>
        <begin position="630"/>
        <end position="851"/>
    </location>
</feature>
<name>A0AA38Z045_VITRO</name>
<dbReference type="InterPro" id="IPR044746">
    <property type="entry name" value="ABCC_6TM_D1"/>
</dbReference>
<dbReference type="EC" id="7.6.2.2" evidence="3"/>
<dbReference type="CDD" id="cd03244">
    <property type="entry name" value="ABCC_MRP_domain2"/>
    <property type="match status" value="1"/>
</dbReference>
<dbReference type="InterPro" id="IPR003593">
    <property type="entry name" value="AAA+_ATPase"/>
</dbReference>
<dbReference type="Pfam" id="PF00005">
    <property type="entry name" value="ABC_tran"/>
    <property type="match status" value="2"/>
</dbReference>
<feature type="transmembrane region" description="Helical" evidence="13">
    <location>
        <begin position="1056"/>
        <end position="1072"/>
    </location>
</feature>
<feature type="transmembrane region" description="Helical" evidence="13">
    <location>
        <begin position="36"/>
        <end position="57"/>
    </location>
</feature>
<keyword evidence="9" id="KW-1278">Translocase</keyword>
<dbReference type="CDD" id="cd18579">
    <property type="entry name" value="ABC_6TM_ABCC_D1"/>
    <property type="match status" value="1"/>
</dbReference>